<evidence type="ECO:0000313" key="15">
    <source>
        <dbReference type="Proteomes" id="UP000236161"/>
    </source>
</evidence>
<organism evidence="14 15">
    <name type="scientific">Apostasia shenzhenica</name>
    <dbReference type="NCBI Taxonomy" id="1088818"/>
    <lineage>
        <taxon>Eukaryota</taxon>
        <taxon>Viridiplantae</taxon>
        <taxon>Streptophyta</taxon>
        <taxon>Embryophyta</taxon>
        <taxon>Tracheophyta</taxon>
        <taxon>Spermatophyta</taxon>
        <taxon>Magnoliopsida</taxon>
        <taxon>Liliopsida</taxon>
        <taxon>Asparagales</taxon>
        <taxon>Orchidaceae</taxon>
        <taxon>Apostasioideae</taxon>
        <taxon>Apostasia</taxon>
    </lineage>
</organism>
<dbReference type="STRING" id="1088818.A0A2I0B058"/>
<feature type="active site" evidence="11">
    <location>
        <position position="235"/>
    </location>
</feature>
<evidence type="ECO:0000256" key="11">
    <source>
        <dbReference type="PROSITE-ProRule" id="PRU10040"/>
    </source>
</evidence>
<keyword evidence="7 12" id="KW-0732">Signal</keyword>
<evidence type="ECO:0000256" key="12">
    <source>
        <dbReference type="RuleBase" id="RU000589"/>
    </source>
</evidence>
<evidence type="ECO:0000256" key="4">
    <source>
        <dbReference type="ARBA" id="ARBA00013229"/>
    </source>
</evidence>
<dbReference type="EC" id="3.1.1.11" evidence="4 12"/>
<dbReference type="SUPFAM" id="SSF51126">
    <property type="entry name" value="Pectin lyase-like"/>
    <property type="match status" value="1"/>
</dbReference>
<dbReference type="GO" id="GO:0042545">
    <property type="term" value="P:cell wall modification"/>
    <property type="evidence" value="ECO:0007669"/>
    <property type="project" value="UniProtKB-UniRule"/>
</dbReference>
<evidence type="ECO:0000256" key="10">
    <source>
        <dbReference type="ARBA" id="ARBA00047928"/>
    </source>
</evidence>
<keyword evidence="6" id="KW-0964">Secreted</keyword>
<dbReference type="InterPro" id="IPR033131">
    <property type="entry name" value="Pectinesterase_Asp_AS"/>
</dbReference>
<comment type="pathway">
    <text evidence="2 12">Glycan metabolism; pectin degradation; 2-dehydro-3-deoxy-D-gluconate from pectin: step 1/5.</text>
</comment>
<feature type="signal peptide" evidence="12">
    <location>
        <begin position="1"/>
        <end position="31"/>
    </location>
</feature>
<evidence type="ECO:0000256" key="1">
    <source>
        <dbReference type="ARBA" id="ARBA00004191"/>
    </source>
</evidence>
<dbReference type="Gene3D" id="2.160.20.10">
    <property type="entry name" value="Single-stranded right-handed beta-helix, Pectin lyase-like"/>
    <property type="match status" value="1"/>
</dbReference>
<protein>
    <recommendedName>
        <fullName evidence="4 12">Pectinesterase</fullName>
        <ecNumber evidence="4 12">3.1.1.11</ecNumber>
    </recommendedName>
</protein>
<dbReference type="InterPro" id="IPR012334">
    <property type="entry name" value="Pectin_lyas_fold"/>
</dbReference>
<sequence>MAAAPPTPQPPPAAAAVAAAVLFLLPSLLSASPGDLLLPSTSTSTLERWISNNLEDYHLQAAGNIPGDLDPKLLQAELNPRVITVRQDGKGDFRTVSGAIASIPAGNQRRTVIRIGPGVYKEKVKLDLTKPYVTFSGDANAMPTITFGGRAAQYGTLDSATVIVESNYFIASNIIFHNSAKRPVLGEEGAQAVAMRISGDKAAFYGCRFLGYQDTLCDDKGKHLFKDCFIQGTVDFIFGNGRSIYLRCEINSVADGITYITAQARSMVAEDGGFAFVHCKVTGTGNAYLSRAWKDSSRVVFAYTFMGSLVQPKGWDDKGFPNRRGSVFYGEYKCMGPGAATGERVDYVKLLTDEQVKPFVSMTFIRPNTWLLPQPKL</sequence>
<evidence type="ECO:0000256" key="2">
    <source>
        <dbReference type="ARBA" id="ARBA00005184"/>
    </source>
</evidence>
<accession>A0A2I0B058</accession>
<gene>
    <name evidence="14" type="primary">PME63</name>
    <name evidence="14" type="ORF">AXF42_Ash006061</name>
</gene>
<evidence type="ECO:0000256" key="6">
    <source>
        <dbReference type="ARBA" id="ARBA00022525"/>
    </source>
</evidence>
<keyword evidence="9 12" id="KW-0063">Aspartyl esterase</keyword>
<dbReference type="UniPathway" id="UPA00545">
    <property type="reaction ID" value="UER00823"/>
</dbReference>
<dbReference type="InterPro" id="IPR011050">
    <property type="entry name" value="Pectin_lyase_fold/virulence"/>
</dbReference>
<dbReference type="InterPro" id="IPR000070">
    <property type="entry name" value="Pectinesterase_cat"/>
</dbReference>
<feature type="domain" description="Pectinesterase catalytic" evidence="13">
    <location>
        <begin position="83"/>
        <end position="366"/>
    </location>
</feature>
<dbReference type="GO" id="GO:0045490">
    <property type="term" value="P:pectin catabolic process"/>
    <property type="evidence" value="ECO:0007669"/>
    <property type="project" value="UniProtKB-UniRule"/>
</dbReference>
<reference evidence="14 15" key="1">
    <citation type="journal article" date="2017" name="Nature">
        <title>The Apostasia genome and the evolution of orchids.</title>
        <authorList>
            <person name="Zhang G.Q."/>
            <person name="Liu K.W."/>
            <person name="Li Z."/>
            <person name="Lohaus R."/>
            <person name="Hsiao Y.Y."/>
            <person name="Niu S.C."/>
            <person name="Wang J.Y."/>
            <person name="Lin Y.C."/>
            <person name="Xu Q."/>
            <person name="Chen L.J."/>
            <person name="Yoshida K."/>
            <person name="Fujiwara S."/>
            <person name="Wang Z.W."/>
            <person name="Zhang Y.Q."/>
            <person name="Mitsuda N."/>
            <person name="Wang M."/>
            <person name="Liu G.H."/>
            <person name="Pecoraro L."/>
            <person name="Huang H.X."/>
            <person name="Xiao X.J."/>
            <person name="Lin M."/>
            <person name="Wu X.Y."/>
            <person name="Wu W.L."/>
            <person name="Chen Y.Y."/>
            <person name="Chang S.B."/>
            <person name="Sakamoto S."/>
            <person name="Ohme-Takagi M."/>
            <person name="Yagi M."/>
            <person name="Zeng S.J."/>
            <person name="Shen C.Y."/>
            <person name="Yeh C.M."/>
            <person name="Luo Y.B."/>
            <person name="Tsai W.C."/>
            <person name="Van de Peer Y."/>
            <person name="Liu Z.J."/>
        </authorList>
    </citation>
    <scope>NUCLEOTIDE SEQUENCE [LARGE SCALE GENOMIC DNA]</scope>
    <source>
        <strain evidence="15">cv. Shenzhen</strain>
        <tissue evidence="14">Stem</tissue>
    </source>
</reference>
<dbReference type="PROSITE" id="PS00503">
    <property type="entry name" value="PECTINESTERASE_2"/>
    <property type="match status" value="1"/>
</dbReference>
<proteinExistence type="inferred from homology"/>
<keyword evidence="8 12" id="KW-0378">Hydrolase</keyword>
<keyword evidence="5" id="KW-0134">Cell wall</keyword>
<evidence type="ECO:0000259" key="13">
    <source>
        <dbReference type="Pfam" id="PF01095"/>
    </source>
</evidence>
<comment type="subcellular location">
    <subcellularLocation>
        <location evidence="1">Secreted</location>
        <location evidence="1">Cell wall</location>
    </subcellularLocation>
</comment>
<name>A0A2I0B058_9ASPA</name>
<dbReference type="OrthoDB" id="2019149at2759"/>
<comment type="catalytic activity">
    <reaction evidence="10 12">
        <text>[(1-&gt;4)-alpha-D-galacturonosyl methyl ester](n) + n H2O = [(1-&gt;4)-alpha-D-galacturonosyl](n) + n methanol + n H(+)</text>
        <dbReference type="Rhea" id="RHEA:22380"/>
        <dbReference type="Rhea" id="RHEA-COMP:14570"/>
        <dbReference type="Rhea" id="RHEA-COMP:14573"/>
        <dbReference type="ChEBI" id="CHEBI:15377"/>
        <dbReference type="ChEBI" id="CHEBI:15378"/>
        <dbReference type="ChEBI" id="CHEBI:17790"/>
        <dbReference type="ChEBI" id="CHEBI:140522"/>
        <dbReference type="ChEBI" id="CHEBI:140523"/>
        <dbReference type="EC" id="3.1.1.11"/>
    </reaction>
</comment>
<evidence type="ECO:0000313" key="14">
    <source>
        <dbReference type="EMBL" id="PKA61165.1"/>
    </source>
</evidence>
<dbReference type="Proteomes" id="UP000236161">
    <property type="component" value="Unassembled WGS sequence"/>
</dbReference>
<evidence type="ECO:0000256" key="8">
    <source>
        <dbReference type="ARBA" id="ARBA00022801"/>
    </source>
</evidence>
<dbReference type="GO" id="GO:0030599">
    <property type="term" value="F:pectinesterase activity"/>
    <property type="evidence" value="ECO:0007669"/>
    <property type="project" value="UniProtKB-UniRule"/>
</dbReference>
<dbReference type="PANTHER" id="PTHR31321:SF126">
    <property type="entry name" value="PECTINESTERASE"/>
    <property type="match status" value="1"/>
</dbReference>
<feature type="chain" id="PRO_5013985732" description="Pectinesterase" evidence="12">
    <location>
        <begin position="32"/>
        <end position="377"/>
    </location>
</feature>
<dbReference type="AlphaFoldDB" id="A0A2I0B058"/>
<keyword evidence="15" id="KW-1185">Reference proteome</keyword>
<evidence type="ECO:0000256" key="5">
    <source>
        <dbReference type="ARBA" id="ARBA00022512"/>
    </source>
</evidence>
<evidence type="ECO:0000256" key="7">
    <source>
        <dbReference type="ARBA" id="ARBA00022729"/>
    </source>
</evidence>
<dbReference type="Pfam" id="PF01095">
    <property type="entry name" value="Pectinesterase"/>
    <property type="match status" value="1"/>
</dbReference>
<dbReference type="PANTHER" id="PTHR31321">
    <property type="entry name" value="ACYL-COA THIOESTER HYDROLASE YBHC-RELATED"/>
    <property type="match status" value="1"/>
</dbReference>
<comment type="similarity">
    <text evidence="3">Belongs to the pectinesterase family.</text>
</comment>
<dbReference type="EMBL" id="KZ451932">
    <property type="protein sequence ID" value="PKA61165.1"/>
    <property type="molecule type" value="Genomic_DNA"/>
</dbReference>
<dbReference type="FunFam" id="2.160.20.10:FF:000008">
    <property type="entry name" value="Pectinesterase"/>
    <property type="match status" value="1"/>
</dbReference>
<evidence type="ECO:0000256" key="9">
    <source>
        <dbReference type="ARBA" id="ARBA00023085"/>
    </source>
</evidence>
<evidence type="ECO:0000256" key="3">
    <source>
        <dbReference type="ARBA" id="ARBA00008891"/>
    </source>
</evidence>